<evidence type="ECO:0000313" key="8">
    <source>
        <dbReference type="Proteomes" id="UP000177408"/>
    </source>
</evidence>
<organism evidence="7 8">
    <name type="scientific">Candidatus Buchananbacteria bacterium RIFCSPLOWO2_02_FULL_46_11b</name>
    <dbReference type="NCBI Taxonomy" id="1797548"/>
    <lineage>
        <taxon>Bacteria</taxon>
        <taxon>Candidatus Buchananiibacteriota</taxon>
    </lineage>
</organism>
<keyword evidence="4" id="KW-0949">S-adenosyl-L-methionine</keyword>
<dbReference type="AlphaFoldDB" id="A0A1G1Z1F2"/>
<dbReference type="InterPro" id="IPR029063">
    <property type="entry name" value="SAM-dependent_MTases_sf"/>
</dbReference>
<evidence type="ECO:0000256" key="1">
    <source>
        <dbReference type="ARBA" id="ARBA00006594"/>
    </source>
</evidence>
<dbReference type="GO" id="GO:0003677">
    <property type="term" value="F:DNA binding"/>
    <property type="evidence" value="ECO:0007669"/>
    <property type="project" value="InterPro"/>
</dbReference>
<evidence type="ECO:0000256" key="4">
    <source>
        <dbReference type="ARBA" id="ARBA00022691"/>
    </source>
</evidence>
<dbReference type="InterPro" id="IPR002295">
    <property type="entry name" value="N4/N6-MTase_EcoPI_Mod-like"/>
</dbReference>
<dbReference type="GO" id="GO:0008170">
    <property type="term" value="F:N-methyltransferase activity"/>
    <property type="evidence" value="ECO:0007669"/>
    <property type="project" value="InterPro"/>
</dbReference>
<evidence type="ECO:0000256" key="2">
    <source>
        <dbReference type="ARBA" id="ARBA00022603"/>
    </source>
</evidence>
<dbReference type="EMBL" id="MHIR01000004">
    <property type="protein sequence ID" value="OGY58269.1"/>
    <property type="molecule type" value="Genomic_DNA"/>
</dbReference>
<dbReference type="Proteomes" id="UP000177408">
    <property type="component" value="Unassembled WGS sequence"/>
</dbReference>
<comment type="similarity">
    <text evidence="1">Belongs to the N(4)/N(6)-methyltransferase family.</text>
</comment>
<accession>A0A1G1Z1F2</accession>
<keyword evidence="2" id="KW-0489">Methyltransferase</keyword>
<dbReference type="PRINTS" id="PR00506">
    <property type="entry name" value="D21N6MTFRASE"/>
</dbReference>
<dbReference type="InterPro" id="IPR002941">
    <property type="entry name" value="DNA_methylase_N4/N6"/>
</dbReference>
<feature type="region of interest" description="Disordered" evidence="5">
    <location>
        <begin position="234"/>
        <end position="259"/>
    </location>
</feature>
<evidence type="ECO:0000256" key="5">
    <source>
        <dbReference type="SAM" id="MobiDB-lite"/>
    </source>
</evidence>
<dbReference type="Pfam" id="PF01555">
    <property type="entry name" value="N6_N4_Mtase"/>
    <property type="match status" value="1"/>
</dbReference>
<dbReference type="SUPFAM" id="SSF53335">
    <property type="entry name" value="S-adenosyl-L-methionine-dependent methyltransferases"/>
    <property type="match status" value="1"/>
</dbReference>
<sequence length="564" mass="64860">MARKINYDNWSKEELIKELRRIKETKYGLVWHRDLPEEKIDILINPDARTPNEMFPNEMAGKPFPILKETKSKEISGDKGKPVNLLIEGDNYHSLAVLNFTHYEAIDLIYIDPPYNTGNNDFIYNDKMVDPEDPFRHSKWLSFMEKRLKLAKNLLKKTGAIFISIDDNEQAPLRMLCDEIFGEDNFIATIIWQKKYTQSNDAKYFSATHDFILCYAKQADKFKIRLLPRTEKQDARYKNSDNDPRGVWMTQPLHAKSGSDSKYSYTFKNGVIWSPPAGTYPRFSKESLKKADDENSIWFGAKGTAVPRLKKYLNEMKQGVIPKTIWLYNEVGSNDDARQELKELAPENGFDSPKPTSLVNRIINLASDKNSIILDFFAGSGTTGHAVLKANKNDKGLRNFILCTNNGDEKSEHKIASEICYPRLKKVIKGYKNAKDENVPGLGGNLKYYTCDFVEAEPTDKNKRKLVKESTEMLCIRENAFELVQDEGDFKIFKNSDKYLGIVFYEESINDFKKAIKKIKGHFNAYVFSLGDDPHEKQFADVKGKVTLCAIPEVILKVYREIFK</sequence>
<keyword evidence="3" id="KW-0808">Transferase</keyword>
<evidence type="ECO:0000259" key="6">
    <source>
        <dbReference type="Pfam" id="PF01555"/>
    </source>
</evidence>
<evidence type="ECO:0000256" key="3">
    <source>
        <dbReference type="ARBA" id="ARBA00022679"/>
    </source>
</evidence>
<feature type="domain" description="DNA methylase N-4/N-6" evidence="6">
    <location>
        <begin position="106"/>
        <end position="401"/>
    </location>
</feature>
<proteinExistence type="inferred from homology"/>
<reference evidence="7 8" key="1">
    <citation type="journal article" date="2016" name="Nat. Commun.">
        <title>Thousands of microbial genomes shed light on interconnected biogeochemical processes in an aquifer system.</title>
        <authorList>
            <person name="Anantharaman K."/>
            <person name="Brown C.T."/>
            <person name="Hug L.A."/>
            <person name="Sharon I."/>
            <person name="Castelle C.J."/>
            <person name="Probst A.J."/>
            <person name="Thomas B.C."/>
            <person name="Singh A."/>
            <person name="Wilkins M.J."/>
            <person name="Karaoz U."/>
            <person name="Brodie E.L."/>
            <person name="Williams K.H."/>
            <person name="Hubbard S.S."/>
            <person name="Banfield J.F."/>
        </authorList>
    </citation>
    <scope>NUCLEOTIDE SEQUENCE [LARGE SCALE GENOMIC DNA]</scope>
</reference>
<dbReference type="PROSITE" id="PS00092">
    <property type="entry name" value="N6_MTASE"/>
    <property type="match status" value="1"/>
</dbReference>
<name>A0A1G1Z1F2_9BACT</name>
<comment type="caution">
    <text evidence="7">The sequence shown here is derived from an EMBL/GenBank/DDBJ whole genome shotgun (WGS) entry which is preliminary data.</text>
</comment>
<gene>
    <name evidence="7" type="ORF">A3H67_04085</name>
</gene>
<dbReference type="GO" id="GO:0032259">
    <property type="term" value="P:methylation"/>
    <property type="evidence" value="ECO:0007669"/>
    <property type="project" value="UniProtKB-KW"/>
</dbReference>
<evidence type="ECO:0000313" key="7">
    <source>
        <dbReference type="EMBL" id="OGY58269.1"/>
    </source>
</evidence>
<dbReference type="InterPro" id="IPR002052">
    <property type="entry name" value="DNA_methylase_N6_adenine_CS"/>
</dbReference>
<dbReference type="Gene3D" id="3.40.50.150">
    <property type="entry name" value="Vaccinia Virus protein VP39"/>
    <property type="match status" value="1"/>
</dbReference>
<protein>
    <recommendedName>
        <fullName evidence="6">DNA methylase N-4/N-6 domain-containing protein</fullName>
    </recommendedName>
</protein>
<feature type="compositionally biased region" description="Basic and acidic residues" evidence="5">
    <location>
        <begin position="234"/>
        <end position="244"/>
    </location>
</feature>